<dbReference type="PROSITE" id="PS51873">
    <property type="entry name" value="TRIAD"/>
    <property type="match status" value="1"/>
</dbReference>
<dbReference type="Gene3D" id="3.30.40.10">
    <property type="entry name" value="Zinc/RING finger domain, C3HC4 (zinc finger)"/>
    <property type="match status" value="1"/>
</dbReference>
<dbReference type="InterPro" id="IPR044066">
    <property type="entry name" value="TRIAD_supradom"/>
</dbReference>
<evidence type="ECO:0000256" key="8">
    <source>
        <dbReference type="ARBA" id="ARBA00022737"/>
    </source>
</evidence>
<dbReference type="PROSITE" id="PS00518">
    <property type="entry name" value="ZF_RING_1"/>
    <property type="match status" value="1"/>
</dbReference>
<comment type="function">
    <text evidence="3">Might act as an E3 ubiquitin-protein ligase, or as part of E3 complex, which accepts ubiquitin from specific E2 ubiquitin-conjugating enzymes and then transfers it to substrates.</text>
</comment>
<dbReference type="InterPro" id="IPR013083">
    <property type="entry name" value="Znf_RING/FYVE/PHD"/>
</dbReference>
<evidence type="ECO:0000256" key="1">
    <source>
        <dbReference type="ARBA" id="ARBA00001798"/>
    </source>
</evidence>
<proteinExistence type="inferred from homology"/>
<evidence type="ECO:0000256" key="10">
    <source>
        <dbReference type="ARBA" id="ARBA00022786"/>
    </source>
</evidence>
<dbReference type="InterPro" id="IPR031127">
    <property type="entry name" value="E3_UB_ligase_RBR"/>
</dbReference>
<evidence type="ECO:0000259" key="13">
    <source>
        <dbReference type="PROSITE" id="PS50089"/>
    </source>
</evidence>
<name>A0A822ZGZ6_NELNU</name>
<evidence type="ECO:0000256" key="9">
    <source>
        <dbReference type="ARBA" id="ARBA00022771"/>
    </source>
</evidence>
<keyword evidence="16" id="KW-1185">Reference proteome</keyword>
<keyword evidence="11" id="KW-0862">Zinc</keyword>
<evidence type="ECO:0000256" key="2">
    <source>
        <dbReference type="ARBA" id="ARBA00001947"/>
    </source>
</evidence>
<dbReference type="Pfam" id="PF01485">
    <property type="entry name" value="IBR"/>
    <property type="match status" value="1"/>
</dbReference>
<accession>A0A822ZGZ6</accession>
<evidence type="ECO:0000313" key="16">
    <source>
        <dbReference type="Proteomes" id="UP000607653"/>
    </source>
</evidence>
<protein>
    <recommendedName>
        <fullName evidence="5">RBR-type E3 ubiquitin transferase</fullName>
        <ecNumber evidence="5">2.3.2.31</ecNumber>
    </recommendedName>
</protein>
<dbReference type="InterPro" id="IPR001841">
    <property type="entry name" value="Znf_RING"/>
</dbReference>
<reference evidence="15 16" key="1">
    <citation type="journal article" date="2020" name="Mol. Biol. Evol.">
        <title>Distinct Expression and Methylation Patterns for Genes with Different Fates following a Single Whole-Genome Duplication in Flowering Plants.</title>
        <authorList>
            <person name="Shi T."/>
            <person name="Rahmani R.S."/>
            <person name="Gugger P.F."/>
            <person name="Wang M."/>
            <person name="Li H."/>
            <person name="Zhang Y."/>
            <person name="Li Z."/>
            <person name="Wang Q."/>
            <person name="Van de Peer Y."/>
            <person name="Marchal K."/>
            <person name="Chen J."/>
        </authorList>
    </citation>
    <scope>NUCLEOTIDE SEQUENCE [LARGE SCALE GENOMIC DNA]</scope>
    <source>
        <tissue evidence="15">Leaf</tissue>
    </source>
</reference>
<gene>
    <name evidence="15" type="ORF">HUJ06_002397</name>
</gene>
<dbReference type="EC" id="2.3.2.31" evidence="5"/>
<dbReference type="Gene3D" id="1.20.120.1750">
    <property type="match status" value="1"/>
</dbReference>
<feature type="domain" description="RING-type" evidence="14">
    <location>
        <begin position="120"/>
        <end position="358"/>
    </location>
</feature>
<dbReference type="AlphaFoldDB" id="A0A822ZGZ6"/>
<dbReference type="SMART" id="SM00647">
    <property type="entry name" value="IBR"/>
    <property type="match status" value="1"/>
</dbReference>
<dbReference type="Proteomes" id="UP000607653">
    <property type="component" value="Unassembled WGS sequence"/>
</dbReference>
<feature type="domain" description="RING-type" evidence="13">
    <location>
        <begin position="124"/>
        <end position="169"/>
    </location>
</feature>
<comment type="caution">
    <text evidence="15">The sequence shown here is derived from an EMBL/GenBank/DDBJ whole genome shotgun (WGS) entry which is preliminary data.</text>
</comment>
<keyword evidence="7" id="KW-0479">Metal-binding</keyword>
<dbReference type="EMBL" id="DUZY01000007">
    <property type="protein sequence ID" value="DAD44167.1"/>
    <property type="molecule type" value="Genomic_DNA"/>
</dbReference>
<evidence type="ECO:0000256" key="5">
    <source>
        <dbReference type="ARBA" id="ARBA00012251"/>
    </source>
</evidence>
<keyword evidence="6" id="KW-0808">Transferase</keyword>
<dbReference type="FunFam" id="3.30.40.10:FF:000230">
    <property type="entry name" value="RBR-type E3 ubiquitin transferase"/>
    <property type="match status" value="1"/>
</dbReference>
<dbReference type="GO" id="GO:0008270">
    <property type="term" value="F:zinc ion binding"/>
    <property type="evidence" value="ECO:0007669"/>
    <property type="project" value="UniProtKB-KW"/>
</dbReference>
<keyword evidence="8" id="KW-0677">Repeat</keyword>
<evidence type="ECO:0000256" key="4">
    <source>
        <dbReference type="ARBA" id="ARBA00005884"/>
    </source>
</evidence>
<sequence>MENPPLDELYLSALADGEVMFPISDEKYAEELQFQEVLMSSIISFRMAAAGTSTMEGQLMEGITSSQMDAGSLGIVEPPMEEVGCSQMGDEVSRLEAQEKHRIDTKLMIKRRKIEPGESSQCFCEICMEGKAAAEMFKNKTCTHSYCTDCICKYVAAKIEENVNMVKCPDVNCEGLLDPDHCRAIIPEEVFDRWGKALCESVILGSLKIFCPFTDCSVMLLDDGGQVVKQSECPNCRRLFCAQCKVPWHSGIGCEEFQSLNEGDRKKEDLMMIELANNKKWRRCPQCHYFVVKKDGCLHITCRSSQNTPQGALFNCAYLCLNYLFFFFFTFCRCKFEFCYGCGRRWSPSENHGGCRSE</sequence>
<comment type="similarity">
    <text evidence="4">Belongs to the RBR family. Ariadne subfamily.</text>
</comment>
<dbReference type="GO" id="GO:0061630">
    <property type="term" value="F:ubiquitin protein ligase activity"/>
    <property type="evidence" value="ECO:0007669"/>
    <property type="project" value="UniProtKB-EC"/>
</dbReference>
<dbReference type="InterPro" id="IPR017907">
    <property type="entry name" value="Znf_RING_CS"/>
</dbReference>
<comment type="catalytic activity">
    <reaction evidence="1">
        <text>[E2 ubiquitin-conjugating enzyme]-S-ubiquitinyl-L-cysteine + [acceptor protein]-L-lysine = [E2 ubiquitin-conjugating enzyme]-L-cysteine + [acceptor protein]-N(6)-ubiquitinyl-L-lysine.</text>
        <dbReference type="EC" id="2.3.2.31"/>
    </reaction>
</comment>
<dbReference type="CDD" id="cd22582">
    <property type="entry name" value="BRcat_RBR_unk"/>
    <property type="match status" value="1"/>
</dbReference>
<dbReference type="GO" id="GO:0016567">
    <property type="term" value="P:protein ubiquitination"/>
    <property type="evidence" value="ECO:0007669"/>
    <property type="project" value="InterPro"/>
</dbReference>
<dbReference type="SUPFAM" id="SSF57850">
    <property type="entry name" value="RING/U-box"/>
    <property type="match status" value="3"/>
</dbReference>
<dbReference type="PROSITE" id="PS50089">
    <property type="entry name" value="ZF_RING_2"/>
    <property type="match status" value="1"/>
</dbReference>
<dbReference type="PANTHER" id="PTHR11685">
    <property type="entry name" value="RBR FAMILY RING FINGER AND IBR DOMAIN-CONTAINING"/>
    <property type="match status" value="1"/>
</dbReference>
<evidence type="ECO:0000256" key="3">
    <source>
        <dbReference type="ARBA" id="ARBA00003976"/>
    </source>
</evidence>
<evidence type="ECO:0000256" key="12">
    <source>
        <dbReference type="PROSITE-ProRule" id="PRU00175"/>
    </source>
</evidence>
<dbReference type="InterPro" id="IPR002867">
    <property type="entry name" value="IBR_dom"/>
</dbReference>
<evidence type="ECO:0000256" key="11">
    <source>
        <dbReference type="ARBA" id="ARBA00022833"/>
    </source>
</evidence>
<keyword evidence="10" id="KW-0833">Ubl conjugation pathway</keyword>
<organism evidence="15 16">
    <name type="scientific">Nelumbo nucifera</name>
    <name type="common">Sacred lotus</name>
    <dbReference type="NCBI Taxonomy" id="4432"/>
    <lineage>
        <taxon>Eukaryota</taxon>
        <taxon>Viridiplantae</taxon>
        <taxon>Streptophyta</taxon>
        <taxon>Embryophyta</taxon>
        <taxon>Tracheophyta</taxon>
        <taxon>Spermatophyta</taxon>
        <taxon>Magnoliopsida</taxon>
        <taxon>Proteales</taxon>
        <taxon>Nelumbonaceae</taxon>
        <taxon>Nelumbo</taxon>
    </lineage>
</organism>
<evidence type="ECO:0000256" key="6">
    <source>
        <dbReference type="ARBA" id="ARBA00022679"/>
    </source>
</evidence>
<comment type="cofactor">
    <cofactor evidence="2">
        <name>Zn(2+)</name>
        <dbReference type="ChEBI" id="CHEBI:29105"/>
    </cofactor>
</comment>
<keyword evidence="9 12" id="KW-0863">Zinc-finger</keyword>
<evidence type="ECO:0000256" key="7">
    <source>
        <dbReference type="ARBA" id="ARBA00022723"/>
    </source>
</evidence>
<evidence type="ECO:0000259" key="14">
    <source>
        <dbReference type="PROSITE" id="PS51873"/>
    </source>
</evidence>
<evidence type="ECO:0000313" key="15">
    <source>
        <dbReference type="EMBL" id="DAD44167.1"/>
    </source>
</evidence>